<dbReference type="SUPFAM" id="SSF161098">
    <property type="entry name" value="MetI-like"/>
    <property type="match status" value="1"/>
</dbReference>
<comment type="subcellular location">
    <subcellularLocation>
        <location evidence="1 7">Cell membrane</location>
        <topology evidence="1 7">Multi-pass membrane protein</topology>
    </subcellularLocation>
</comment>
<feature type="transmembrane region" description="Helical" evidence="7">
    <location>
        <begin position="125"/>
        <end position="145"/>
    </location>
</feature>
<dbReference type="InterPro" id="IPR035906">
    <property type="entry name" value="MetI-like_sf"/>
</dbReference>
<dbReference type="GO" id="GO:0005886">
    <property type="term" value="C:plasma membrane"/>
    <property type="evidence" value="ECO:0007669"/>
    <property type="project" value="UniProtKB-SubCell"/>
</dbReference>
<evidence type="ECO:0000256" key="7">
    <source>
        <dbReference type="RuleBase" id="RU363032"/>
    </source>
</evidence>
<dbReference type="AlphaFoldDB" id="A0A7Y6DY51"/>
<keyword evidence="2 7" id="KW-0813">Transport</keyword>
<evidence type="ECO:0000256" key="4">
    <source>
        <dbReference type="ARBA" id="ARBA00022692"/>
    </source>
</evidence>
<dbReference type="PROSITE" id="PS50928">
    <property type="entry name" value="ABC_TM1"/>
    <property type="match status" value="1"/>
</dbReference>
<evidence type="ECO:0000256" key="3">
    <source>
        <dbReference type="ARBA" id="ARBA00022475"/>
    </source>
</evidence>
<dbReference type="InterPro" id="IPR000515">
    <property type="entry name" value="MetI-like"/>
</dbReference>
<keyword evidence="5 7" id="KW-1133">Transmembrane helix</keyword>
<evidence type="ECO:0000256" key="6">
    <source>
        <dbReference type="ARBA" id="ARBA00023136"/>
    </source>
</evidence>
<accession>A0A7Y6DY51</accession>
<feature type="transmembrane region" description="Helical" evidence="7">
    <location>
        <begin position="68"/>
        <end position="90"/>
    </location>
</feature>
<comment type="caution">
    <text evidence="9">The sequence shown here is derived from an EMBL/GenBank/DDBJ whole genome shotgun (WGS) entry which is preliminary data.</text>
</comment>
<keyword evidence="10" id="KW-1185">Reference proteome</keyword>
<dbReference type="PANTHER" id="PTHR30151">
    <property type="entry name" value="ALKANE SULFONATE ABC TRANSPORTER-RELATED, MEMBRANE SUBUNIT"/>
    <property type="match status" value="1"/>
</dbReference>
<dbReference type="RefSeq" id="WP_175348259.1">
    <property type="nucleotide sequence ID" value="NZ_JABMCI010000067.1"/>
</dbReference>
<dbReference type="GO" id="GO:0055085">
    <property type="term" value="P:transmembrane transport"/>
    <property type="evidence" value="ECO:0007669"/>
    <property type="project" value="InterPro"/>
</dbReference>
<keyword evidence="6 7" id="KW-0472">Membrane</keyword>
<dbReference type="EMBL" id="JABMCI010000067">
    <property type="protein sequence ID" value="NUU18323.1"/>
    <property type="molecule type" value="Genomic_DNA"/>
</dbReference>
<dbReference type="Proteomes" id="UP000565724">
    <property type="component" value="Unassembled WGS sequence"/>
</dbReference>
<comment type="similarity">
    <text evidence="7">Belongs to the binding-protein-dependent transport system permease family.</text>
</comment>
<evidence type="ECO:0000313" key="10">
    <source>
        <dbReference type="Proteomes" id="UP000565724"/>
    </source>
</evidence>
<gene>
    <name evidence="9" type="ORF">HP550_13790</name>
</gene>
<sequence>MLVRHRWRRVVAPAAAGLVLLVGWEVGVRLSDLPAFVLPPPSQVARTAVEVAPLLGTDVATTLTEAGLGLVVGAVVGLLLAVLIAAFPWVSDTLYPLVTLTQTVPTVVLAPLLILWAGFGLLPKIVLVALTAFFPVLVAAVTAMATVDAEHSEMVAGLGGTRRHQFWLVQLPASVPGALGGLRVAATYAIGAAVVAEYLAGQSGLGVFVQRSRKGYEVDQILVAVALVAVLTGLLFLLVDGLARLATPWQRPSLPSRPGRTPL</sequence>
<name>A0A7Y6DY51_9CELL</name>
<dbReference type="Pfam" id="PF00528">
    <property type="entry name" value="BPD_transp_1"/>
    <property type="match status" value="1"/>
</dbReference>
<feature type="transmembrane region" description="Helical" evidence="7">
    <location>
        <begin position="188"/>
        <end position="209"/>
    </location>
</feature>
<feature type="transmembrane region" description="Helical" evidence="7">
    <location>
        <begin position="221"/>
        <end position="239"/>
    </location>
</feature>
<evidence type="ECO:0000256" key="2">
    <source>
        <dbReference type="ARBA" id="ARBA00022448"/>
    </source>
</evidence>
<keyword evidence="3" id="KW-1003">Cell membrane</keyword>
<feature type="domain" description="ABC transmembrane type-1" evidence="8">
    <location>
        <begin position="59"/>
        <end position="240"/>
    </location>
</feature>
<dbReference type="CDD" id="cd06261">
    <property type="entry name" value="TM_PBP2"/>
    <property type="match status" value="1"/>
</dbReference>
<protein>
    <submittedName>
        <fullName evidence="9">ABC transporter permease</fullName>
    </submittedName>
</protein>
<evidence type="ECO:0000313" key="9">
    <source>
        <dbReference type="EMBL" id="NUU18323.1"/>
    </source>
</evidence>
<evidence type="ECO:0000259" key="8">
    <source>
        <dbReference type="PROSITE" id="PS50928"/>
    </source>
</evidence>
<evidence type="ECO:0000256" key="5">
    <source>
        <dbReference type="ARBA" id="ARBA00022989"/>
    </source>
</evidence>
<dbReference type="Gene3D" id="1.10.3720.10">
    <property type="entry name" value="MetI-like"/>
    <property type="match status" value="1"/>
</dbReference>
<feature type="transmembrane region" description="Helical" evidence="7">
    <location>
        <begin position="97"/>
        <end position="119"/>
    </location>
</feature>
<proteinExistence type="inferred from homology"/>
<evidence type="ECO:0000256" key="1">
    <source>
        <dbReference type="ARBA" id="ARBA00004651"/>
    </source>
</evidence>
<organism evidence="9 10">
    <name type="scientific">Cellulomonas humilata</name>
    <dbReference type="NCBI Taxonomy" id="144055"/>
    <lineage>
        <taxon>Bacteria</taxon>
        <taxon>Bacillati</taxon>
        <taxon>Actinomycetota</taxon>
        <taxon>Actinomycetes</taxon>
        <taxon>Micrococcales</taxon>
        <taxon>Cellulomonadaceae</taxon>
        <taxon>Cellulomonas</taxon>
    </lineage>
</organism>
<reference evidence="9 10" key="1">
    <citation type="submission" date="2020-05" db="EMBL/GenBank/DDBJ databases">
        <title>Genome Sequencing of Type Strains.</title>
        <authorList>
            <person name="Lemaire J.F."/>
            <person name="Inderbitzin P."/>
            <person name="Gregorio O.A."/>
            <person name="Collins S.B."/>
            <person name="Wespe N."/>
            <person name="Knight-Connoni V."/>
        </authorList>
    </citation>
    <scope>NUCLEOTIDE SEQUENCE [LARGE SCALE GENOMIC DNA]</scope>
    <source>
        <strain evidence="9 10">ATCC 25174</strain>
    </source>
</reference>
<dbReference type="PANTHER" id="PTHR30151:SF20">
    <property type="entry name" value="ABC TRANSPORTER PERMEASE PROTEIN HI_0355-RELATED"/>
    <property type="match status" value="1"/>
</dbReference>
<keyword evidence="4 7" id="KW-0812">Transmembrane</keyword>